<dbReference type="EMBL" id="CAJVCH010251288">
    <property type="protein sequence ID" value="CAG7733579.1"/>
    <property type="molecule type" value="Genomic_DNA"/>
</dbReference>
<dbReference type="OrthoDB" id="6418726at2759"/>
<keyword evidence="2" id="KW-1185">Reference proteome</keyword>
<evidence type="ECO:0000313" key="2">
    <source>
        <dbReference type="Proteomes" id="UP000708208"/>
    </source>
</evidence>
<organism evidence="1 2">
    <name type="scientific">Allacma fusca</name>
    <dbReference type="NCBI Taxonomy" id="39272"/>
    <lineage>
        <taxon>Eukaryota</taxon>
        <taxon>Metazoa</taxon>
        <taxon>Ecdysozoa</taxon>
        <taxon>Arthropoda</taxon>
        <taxon>Hexapoda</taxon>
        <taxon>Collembola</taxon>
        <taxon>Symphypleona</taxon>
        <taxon>Sminthuridae</taxon>
        <taxon>Allacma</taxon>
    </lineage>
</organism>
<feature type="non-terminal residue" evidence="1">
    <location>
        <position position="137"/>
    </location>
</feature>
<protein>
    <recommendedName>
        <fullName evidence="3">DUF4806 domain-containing protein</fullName>
    </recommendedName>
</protein>
<dbReference type="AlphaFoldDB" id="A0A8J2P707"/>
<comment type="caution">
    <text evidence="1">The sequence shown here is derived from an EMBL/GenBank/DDBJ whole genome shotgun (WGS) entry which is preliminary data.</text>
</comment>
<accession>A0A8J2P707</accession>
<reference evidence="1" key="1">
    <citation type="submission" date="2021-06" db="EMBL/GenBank/DDBJ databases">
        <authorList>
            <person name="Hodson N. C."/>
            <person name="Mongue J. A."/>
            <person name="Jaron S. K."/>
        </authorList>
    </citation>
    <scope>NUCLEOTIDE SEQUENCE</scope>
</reference>
<dbReference type="Proteomes" id="UP000708208">
    <property type="component" value="Unassembled WGS sequence"/>
</dbReference>
<evidence type="ECO:0000313" key="1">
    <source>
        <dbReference type="EMBL" id="CAG7733579.1"/>
    </source>
</evidence>
<proteinExistence type="predicted"/>
<gene>
    <name evidence="1" type="ORF">AFUS01_LOCUS22012</name>
</gene>
<sequence>FDATNSNYSSSNVTRNFPLPPVERTADFIEISEDPNANILRKIEELKIIKLKVDQSFRESAKLSLSKVGGKDLTDVTNCIFKKLMTDDVTSNFTMYGTSAKSRFVDLETYNLMLDSIRSVLITSEATEAAMKTTIMS</sequence>
<name>A0A8J2P707_9HEXA</name>
<feature type="non-terminal residue" evidence="1">
    <location>
        <position position="1"/>
    </location>
</feature>
<evidence type="ECO:0008006" key="3">
    <source>
        <dbReference type="Google" id="ProtNLM"/>
    </source>
</evidence>